<protein>
    <recommendedName>
        <fullName evidence="6">MPN domain-containing protein</fullName>
    </recommendedName>
</protein>
<evidence type="ECO:0000259" key="6">
    <source>
        <dbReference type="PROSITE" id="PS50249"/>
    </source>
</evidence>
<dbReference type="CDD" id="cd08071">
    <property type="entry name" value="MPN_DUF2466"/>
    <property type="match status" value="1"/>
</dbReference>
<keyword evidence="4" id="KW-0862">Zinc</keyword>
<gene>
    <name evidence="7" type="ORF">ZRA01_37150</name>
</gene>
<evidence type="ECO:0000313" key="8">
    <source>
        <dbReference type="Proteomes" id="UP000318422"/>
    </source>
</evidence>
<organism evidence="7 8">
    <name type="scientific">Zoogloea ramigera</name>
    <dbReference type="NCBI Taxonomy" id="350"/>
    <lineage>
        <taxon>Bacteria</taxon>
        <taxon>Pseudomonadati</taxon>
        <taxon>Pseudomonadota</taxon>
        <taxon>Betaproteobacteria</taxon>
        <taxon>Rhodocyclales</taxon>
        <taxon>Zoogloeaceae</taxon>
        <taxon>Zoogloea</taxon>
    </lineage>
</organism>
<dbReference type="Pfam" id="PF04002">
    <property type="entry name" value="RadC"/>
    <property type="match status" value="1"/>
</dbReference>
<dbReference type="PROSITE" id="PS50249">
    <property type="entry name" value="MPN"/>
    <property type="match status" value="1"/>
</dbReference>
<dbReference type="PANTHER" id="PTHR30471">
    <property type="entry name" value="DNA REPAIR PROTEIN RADC"/>
    <property type="match status" value="1"/>
</dbReference>
<dbReference type="GO" id="GO:0046872">
    <property type="term" value="F:metal ion binding"/>
    <property type="evidence" value="ECO:0007669"/>
    <property type="project" value="UniProtKB-KW"/>
</dbReference>
<accession>A0A4Y4CZV8</accession>
<dbReference type="AlphaFoldDB" id="A0A4Y4CZV8"/>
<comment type="caution">
    <text evidence="7">The sequence shown here is derived from an EMBL/GenBank/DDBJ whole genome shotgun (WGS) entry which is preliminary data.</text>
</comment>
<dbReference type="GO" id="GO:0006508">
    <property type="term" value="P:proteolysis"/>
    <property type="evidence" value="ECO:0007669"/>
    <property type="project" value="UniProtKB-KW"/>
</dbReference>
<keyword evidence="8" id="KW-1185">Reference proteome</keyword>
<dbReference type="InterPro" id="IPR020891">
    <property type="entry name" value="UPF0758_CS"/>
</dbReference>
<dbReference type="InterPro" id="IPR001405">
    <property type="entry name" value="UPF0758"/>
</dbReference>
<keyword evidence="3" id="KW-0378">Hydrolase</keyword>
<dbReference type="Gene3D" id="3.40.140.10">
    <property type="entry name" value="Cytidine Deaminase, domain 2"/>
    <property type="match status" value="1"/>
</dbReference>
<evidence type="ECO:0000256" key="4">
    <source>
        <dbReference type="ARBA" id="ARBA00022833"/>
    </source>
</evidence>
<evidence type="ECO:0000256" key="5">
    <source>
        <dbReference type="ARBA" id="ARBA00023049"/>
    </source>
</evidence>
<evidence type="ECO:0000313" key="7">
    <source>
        <dbReference type="EMBL" id="GEC97642.1"/>
    </source>
</evidence>
<keyword evidence="5" id="KW-0482">Metalloprotease</keyword>
<sequence>MTAPKPPAPAPARPRQFAAREASPLYASPLARCPLDPAAMDREDRLIARAKKALARRLAAPGAAIGSPATVRDFLMLELGEEAREVFCALFLDAQNRVLSFEPLSAGTLTQTSVYPREVVRRCLELNAAAVVFAHNHPSGVTEPSKADEDLTDRLRAALAMFDVRVLDHFIVGGASRPLSFAERGLL</sequence>
<evidence type="ECO:0000256" key="3">
    <source>
        <dbReference type="ARBA" id="ARBA00022801"/>
    </source>
</evidence>
<dbReference type="Proteomes" id="UP000318422">
    <property type="component" value="Unassembled WGS sequence"/>
</dbReference>
<keyword evidence="2" id="KW-0479">Metal-binding</keyword>
<proteinExistence type="predicted"/>
<evidence type="ECO:0000256" key="1">
    <source>
        <dbReference type="ARBA" id="ARBA00022670"/>
    </source>
</evidence>
<reference evidence="7 8" key="1">
    <citation type="submission" date="2019-06" db="EMBL/GenBank/DDBJ databases">
        <title>Whole genome shotgun sequence of Zoogloea ramigera NBRC 15342.</title>
        <authorList>
            <person name="Hosoyama A."/>
            <person name="Uohara A."/>
            <person name="Ohji S."/>
            <person name="Ichikawa N."/>
        </authorList>
    </citation>
    <scope>NUCLEOTIDE SEQUENCE [LARGE SCALE GENOMIC DNA]</scope>
    <source>
        <strain evidence="7 8">NBRC 15342</strain>
    </source>
</reference>
<dbReference type="InterPro" id="IPR037518">
    <property type="entry name" value="MPN"/>
</dbReference>
<dbReference type="InterPro" id="IPR025657">
    <property type="entry name" value="RadC_JAB"/>
</dbReference>
<dbReference type="SUPFAM" id="SSF102712">
    <property type="entry name" value="JAB1/MPN domain"/>
    <property type="match status" value="1"/>
</dbReference>
<dbReference type="GO" id="GO:0008237">
    <property type="term" value="F:metallopeptidase activity"/>
    <property type="evidence" value="ECO:0007669"/>
    <property type="project" value="UniProtKB-KW"/>
</dbReference>
<dbReference type="NCBIfam" id="TIGR00608">
    <property type="entry name" value="radc"/>
    <property type="match status" value="1"/>
</dbReference>
<feature type="domain" description="MPN" evidence="6">
    <location>
        <begin position="64"/>
        <end position="187"/>
    </location>
</feature>
<dbReference type="PANTHER" id="PTHR30471:SF3">
    <property type="entry name" value="UPF0758 PROTEIN YEES-RELATED"/>
    <property type="match status" value="1"/>
</dbReference>
<dbReference type="PROSITE" id="PS01302">
    <property type="entry name" value="UPF0758"/>
    <property type="match status" value="1"/>
</dbReference>
<evidence type="ECO:0000256" key="2">
    <source>
        <dbReference type="ARBA" id="ARBA00022723"/>
    </source>
</evidence>
<keyword evidence="1" id="KW-0645">Protease</keyword>
<dbReference type="EMBL" id="BJNV01000106">
    <property type="protein sequence ID" value="GEC97642.1"/>
    <property type="molecule type" value="Genomic_DNA"/>
</dbReference>
<name>A0A4Y4CZV8_ZOORA</name>